<keyword evidence="1" id="KW-1133">Transmembrane helix</keyword>
<reference evidence="2" key="1">
    <citation type="journal article" date="2012" name="Proc. Natl. Acad. Sci. U.S.A.">
        <title>Antigenic diversity is generated by distinct evolutionary mechanisms in African trypanosome species.</title>
        <authorList>
            <person name="Jackson A.P."/>
            <person name="Berry A."/>
            <person name="Aslett M."/>
            <person name="Allison H.C."/>
            <person name="Burton P."/>
            <person name="Vavrova-Anderson J."/>
            <person name="Brown R."/>
            <person name="Browne H."/>
            <person name="Corton N."/>
            <person name="Hauser H."/>
            <person name="Gamble J."/>
            <person name="Gilderthorp R."/>
            <person name="Marcello L."/>
            <person name="McQuillan J."/>
            <person name="Otto T.D."/>
            <person name="Quail M.A."/>
            <person name="Sanders M.J."/>
            <person name="van Tonder A."/>
            <person name="Ginger M.L."/>
            <person name="Field M.C."/>
            <person name="Barry J.D."/>
            <person name="Hertz-Fowler C."/>
            <person name="Berriman M."/>
        </authorList>
    </citation>
    <scope>NUCLEOTIDE SEQUENCE</scope>
    <source>
        <strain evidence="2">Y486</strain>
    </source>
</reference>
<feature type="transmembrane region" description="Helical" evidence="1">
    <location>
        <begin position="95"/>
        <end position="120"/>
    </location>
</feature>
<keyword evidence="1" id="KW-0472">Membrane</keyword>
<keyword evidence="1" id="KW-0812">Transmembrane</keyword>
<dbReference type="EMBL" id="HE573024">
    <property type="protein sequence ID" value="CCC49531.1"/>
    <property type="molecule type" value="Genomic_DNA"/>
</dbReference>
<feature type="transmembrane region" description="Helical" evidence="1">
    <location>
        <begin position="62"/>
        <end position="86"/>
    </location>
</feature>
<protein>
    <submittedName>
        <fullName evidence="2">Uncharacterized protein</fullName>
    </submittedName>
</protein>
<organism evidence="2">
    <name type="scientific">Trypanosoma vivax (strain Y486)</name>
    <dbReference type="NCBI Taxonomy" id="1055687"/>
    <lineage>
        <taxon>Eukaryota</taxon>
        <taxon>Discoba</taxon>
        <taxon>Euglenozoa</taxon>
        <taxon>Kinetoplastea</taxon>
        <taxon>Metakinetoplastina</taxon>
        <taxon>Trypanosomatida</taxon>
        <taxon>Trypanosomatidae</taxon>
        <taxon>Trypanosoma</taxon>
        <taxon>Duttonella</taxon>
    </lineage>
</organism>
<name>G0U0D3_TRYVY</name>
<dbReference type="PROSITE" id="PS51257">
    <property type="entry name" value="PROKAR_LIPOPROTEIN"/>
    <property type="match status" value="1"/>
</dbReference>
<feature type="transmembrane region" description="Helical" evidence="1">
    <location>
        <begin position="132"/>
        <end position="151"/>
    </location>
</feature>
<sequence length="152" mass="18157">MRVAYAYAYIFAFFCYFVILVFACRAYLFLYMTDLNYFVLCLLIIFTSCPLVSYPFCVFVSFHVFCVILFYIWRFILTSTCCRVFLSLFYVLSPFYFLFASLFVVFAYILYALIFTIMFLRRYFNLLLNFKYNVFIPSIVKATFAVVVCICV</sequence>
<dbReference type="AlphaFoldDB" id="G0U0D3"/>
<proteinExistence type="predicted"/>
<feature type="transmembrane region" description="Helical" evidence="1">
    <location>
        <begin position="6"/>
        <end position="28"/>
    </location>
</feature>
<gene>
    <name evidence="2" type="ORF">TVY486_0801400</name>
</gene>
<evidence type="ECO:0000313" key="2">
    <source>
        <dbReference type="EMBL" id="CCC49531.1"/>
    </source>
</evidence>
<accession>G0U0D3</accession>
<evidence type="ECO:0000256" key="1">
    <source>
        <dbReference type="SAM" id="Phobius"/>
    </source>
</evidence>
<dbReference type="VEuPathDB" id="TriTrypDB:TvY486_0801400"/>